<dbReference type="Proteomes" id="UP000294847">
    <property type="component" value="Chromosome 3"/>
</dbReference>
<protein>
    <submittedName>
        <fullName evidence="1">Uncharacterized protein</fullName>
    </submittedName>
</protein>
<dbReference type="AlphaFoldDB" id="A0A4P7NAP2"/>
<name>A0A4P7NAP2_PYROR</name>
<sequence length="190" mass="20891">MPSSELEGRIPSSALHSWNEMIFVGAGTARHIDKVKLIAATGAIPPWAPLNNAASAPQGRFRLRELMVLVLVIFHWLFPVGDVEELQFVDELVVELSIPLCLLWVEAPDCVSIFGHGLSNTFAHGSIGRKNCLCCEFLSKELRADGNIRGPSSSRPLPFIPDFRASKSSSISWTAREREAESITSSCFKI</sequence>
<dbReference type="EMBL" id="CP034206">
    <property type="protein sequence ID" value="QBZ58451.1"/>
    <property type="molecule type" value="Genomic_DNA"/>
</dbReference>
<organism evidence="1 2">
    <name type="scientific">Pyricularia oryzae</name>
    <name type="common">Rice blast fungus</name>
    <name type="synonym">Magnaporthe oryzae</name>
    <dbReference type="NCBI Taxonomy" id="318829"/>
    <lineage>
        <taxon>Eukaryota</taxon>
        <taxon>Fungi</taxon>
        <taxon>Dikarya</taxon>
        <taxon>Ascomycota</taxon>
        <taxon>Pezizomycotina</taxon>
        <taxon>Sordariomycetes</taxon>
        <taxon>Sordariomycetidae</taxon>
        <taxon>Magnaporthales</taxon>
        <taxon>Pyriculariaceae</taxon>
        <taxon>Pyricularia</taxon>
    </lineage>
</organism>
<proteinExistence type="predicted"/>
<reference evidence="1 2" key="1">
    <citation type="journal article" date="2019" name="Mol. Biol. Evol.">
        <title>Blast fungal genomes show frequent chromosomal changes, gene gains and losses, and effector gene turnover.</title>
        <authorList>
            <person name="Gomez Luciano L.B."/>
            <person name="Jason Tsai I."/>
            <person name="Chuma I."/>
            <person name="Tosa Y."/>
            <person name="Chen Y.H."/>
            <person name="Li J.Y."/>
            <person name="Li M.Y."/>
            <person name="Jade Lu M.Y."/>
            <person name="Nakayashiki H."/>
            <person name="Li W.H."/>
        </authorList>
    </citation>
    <scope>NUCLEOTIDE SEQUENCE [LARGE SCALE GENOMIC DNA]</scope>
    <source>
        <strain evidence="1">MZ5-1-6</strain>
    </source>
</reference>
<accession>A0A4P7NAP2</accession>
<gene>
    <name evidence="1" type="ORF">PoMZ_03404</name>
</gene>
<evidence type="ECO:0000313" key="2">
    <source>
        <dbReference type="Proteomes" id="UP000294847"/>
    </source>
</evidence>
<evidence type="ECO:0000313" key="1">
    <source>
        <dbReference type="EMBL" id="QBZ58451.1"/>
    </source>
</evidence>